<evidence type="ECO:0000259" key="5">
    <source>
        <dbReference type="PROSITE" id="PS50949"/>
    </source>
</evidence>
<keyword evidence="7" id="KW-1185">Reference proteome</keyword>
<dbReference type="InterPro" id="IPR000524">
    <property type="entry name" value="Tscrpt_reg_HTH_GntR"/>
</dbReference>
<keyword evidence="2" id="KW-0238">DNA-binding</keyword>
<reference evidence="6 7" key="1">
    <citation type="submission" date="2017-03" db="EMBL/GenBank/DDBJ databases">
        <authorList>
            <person name="Afonso C.L."/>
            <person name="Miller P.J."/>
            <person name="Scott M.A."/>
            <person name="Spackman E."/>
            <person name="Goraichik I."/>
            <person name="Dimitrov K.M."/>
            <person name="Suarez D.L."/>
            <person name="Swayne D.E."/>
        </authorList>
    </citation>
    <scope>NUCLEOTIDE SEQUENCE [LARGE SCALE GENOMIC DNA]</scope>
    <source>
        <strain evidence="6 7">CECT 8620</strain>
    </source>
</reference>
<dbReference type="CDD" id="cd07377">
    <property type="entry name" value="WHTH_GntR"/>
    <property type="match status" value="1"/>
</dbReference>
<keyword evidence="3" id="KW-0804">Transcription</keyword>
<dbReference type="Pfam" id="PF00392">
    <property type="entry name" value="GntR"/>
    <property type="match status" value="1"/>
</dbReference>
<dbReference type="EMBL" id="FWFS01000002">
    <property type="protein sequence ID" value="SLN23470.1"/>
    <property type="molecule type" value="Genomic_DNA"/>
</dbReference>
<evidence type="ECO:0000256" key="4">
    <source>
        <dbReference type="SAM" id="MobiDB-lite"/>
    </source>
</evidence>
<sequence>MCTRDSKAGKRVSATTSNKSTPHKTAGKTLVVTVRDALRAQIESGTYQPGNRLPSEAQLTREFDVSRTVVREAIAALRADRLVEPRQGAGIFVLDPPQSHDLPFQNIDFVRISSMIELLELRTAVEVEAAALAATRRSPSQEENIIDCYRDLGNLAKAGAPTSQADFALHLAIADATNNPRFREFLSMIGPSVIPRRALNEGTNERASQTYLKVIDAEHEQIVAAILEGNEAAARDAMRHHLKGSQSRYRALLRGSNTPG</sequence>
<organism evidence="6 7">
    <name type="scientific">Aquimixticola soesokkakensis</name>
    <dbReference type="NCBI Taxonomy" id="1519096"/>
    <lineage>
        <taxon>Bacteria</taxon>
        <taxon>Pseudomonadati</taxon>
        <taxon>Pseudomonadota</taxon>
        <taxon>Alphaproteobacteria</taxon>
        <taxon>Rhodobacterales</taxon>
        <taxon>Paracoccaceae</taxon>
        <taxon>Aquimixticola</taxon>
    </lineage>
</organism>
<name>A0A1Y5RR60_9RHOB</name>
<dbReference type="GO" id="GO:0003700">
    <property type="term" value="F:DNA-binding transcription factor activity"/>
    <property type="evidence" value="ECO:0007669"/>
    <property type="project" value="InterPro"/>
</dbReference>
<dbReference type="PROSITE" id="PS50949">
    <property type="entry name" value="HTH_GNTR"/>
    <property type="match status" value="1"/>
</dbReference>
<evidence type="ECO:0000256" key="1">
    <source>
        <dbReference type="ARBA" id="ARBA00023015"/>
    </source>
</evidence>
<dbReference type="Gene3D" id="1.10.10.10">
    <property type="entry name" value="Winged helix-like DNA-binding domain superfamily/Winged helix DNA-binding domain"/>
    <property type="match status" value="1"/>
</dbReference>
<dbReference type="InterPro" id="IPR008920">
    <property type="entry name" value="TF_FadR/GntR_C"/>
</dbReference>
<gene>
    <name evidence="6" type="primary">lutR_2</name>
    <name evidence="6" type="ORF">AQS8620_00665</name>
</gene>
<dbReference type="AlphaFoldDB" id="A0A1Y5RR60"/>
<dbReference type="PRINTS" id="PR00035">
    <property type="entry name" value="HTHGNTR"/>
</dbReference>
<dbReference type="PANTHER" id="PTHR43537:SF44">
    <property type="entry name" value="GNTR FAMILY REGULATORY PROTEIN"/>
    <property type="match status" value="1"/>
</dbReference>
<protein>
    <submittedName>
        <fullName evidence="6">HTH-type transcriptional regulator LutR</fullName>
    </submittedName>
</protein>
<accession>A0A1Y5RR60</accession>
<dbReference type="SUPFAM" id="SSF46785">
    <property type="entry name" value="Winged helix' DNA-binding domain"/>
    <property type="match status" value="1"/>
</dbReference>
<dbReference type="Proteomes" id="UP000193862">
    <property type="component" value="Unassembled WGS sequence"/>
</dbReference>
<evidence type="ECO:0000313" key="6">
    <source>
        <dbReference type="EMBL" id="SLN23470.1"/>
    </source>
</evidence>
<evidence type="ECO:0000256" key="3">
    <source>
        <dbReference type="ARBA" id="ARBA00023163"/>
    </source>
</evidence>
<dbReference type="InterPro" id="IPR011711">
    <property type="entry name" value="GntR_C"/>
</dbReference>
<dbReference type="SMART" id="SM00345">
    <property type="entry name" value="HTH_GNTR"/>
    <property type="match status" value="1"/>
</dbReference>
<dbReference type="OrthoDB" id="9028214at2"/>
<evidence type="ECO:0000313" key="7">
    <source>
        <dbReference type="Proteomes" id="UP000193862"/>
    </source>
</evidence>
<feature type="region of interest" description="Disordered" evidence="4">
    <location>
        <begin position="1"/>
        <end position="27"/>
    </location>
</feature>
<dbReference type="InterPro" id="IPR036388">
    <property type="entry name" value="WH-like_DNA-bd_sf"/>
</dbReference>
<dbReference type="Pfam" id="PF07729">
    <property type="entry name" value="FCD"/>
    <property type="match status" value="1"/>
</dbReference>
<dbReference type="SMART" id="SM00895">
    <property type="entry name" value="FCD"/>
    <property type="match status" value="1"/>
</dbReference>
<dbReference type="GO" id="GO:0003677">
    <property type="term" value="F:DNA binding"/>
    <property type="evidence" value="ECO:0007669"/>
    <property type="project" value="UniProtKB-KW"/>
</dbReference>
<keyword evidence="1" id="KW-0805">Transcription regulation</keyword>
<evidence type="ECO:0000256" key="2">
    <source>
        <dbReference type="ARBA" id="ARBA00023125"/>
    </source>
</evidence>
<dbReference type="SUPFAM" id="SSF48008">
    <property type="entry name" value="GntR ligand-binding domain-like"/>
    <property type="match status" value="1"/>
</dbReference>
<proteinExistence type="predicted"/>
<dbReference type="InterPro" id="IPR036390">
    <property type="entry name" value="WH_DNA-bd_sf"/>
</dbReference>
<dbReference type="PANTHER" id="PTHR43537">
    <property type="entry name" value="TRANSCRIPTIONAL REGULATOR, GNTR FAMILY"/>
    <property type="match status" value="1"/>
</dbReference>
<feature type="domain" description="HTH gntR-type" evidence="5">
    <location>
        <begin position="28"/>
        <end position="96"/>
    </location>
</feature>
<dbReference type="Gene3D" id="1.20.120.530">
    <property type="entry name" value="GntR ligand-binding domain-like"/>
    <property type="match status" value="1"/>
</dbReference>